<dbReference type="KEGG" id="pll:I858_005675"/>
<dbReference type="EMBL" id="CP016540">
    <property type="protein sequence ID" value="ANU26512.1"/>
    <property type="molecule type" value="Genomic_DNA"/>
</dbReference>
<evidence type="ECO:0000313" key="3">
    <source>
        <dbReference type="Proteomes" id="UP000053354"/>
    </source>
</evidence>
<organism evidence="2 3">
    <name type="scientific">Planococcus versutus</name>
    <dbReference type="NCBI Taxonomy" id="1302659"/>
    <lineage>
        <taxon>Bacteria</taxon>
        <taxon>Bacillati</taxon>
        <taxon>Bacillota</taxon>
        <taxon>Bacilli</taxon>
        <taxon>Bacillales</taxon>
        <taxon>Caryophanaceae</taxon>
        <taxon>Planococcus</taxon>
    </lineage>
</organism>
<feature type="transmembrane region" description="Helical" evidence="1">
    <location>
        <begin position="65"/>
        <end position="82"/>
    </location>
</feature>
<keyword evidence="1" id="KW-1133">Transmembrane helix</keyword>
<evidence type="ECO:0000256" key="1">
    <source>
        <dbReference type="SAM" id="Phobius"/>
    </source>
</evidence>
<feature type="transmembrane region" description="Helical" evidence="1">
    <location>
        <begin position="29"/>
        <end position="45"/>
    </location>
</feature>
<feature type="transmembrane region" description="Helical" evidence="1">
    <location>
        <begin position="6"/>
        <end position="22"/>
    </location>
</feature>
<dbReference type="RefSeq" id="WP_049693974.1">
    <property type="nucleotide sequence ID" value="NZ_CP016540.2"/>
</dbReference>
<dbReference type="AlphaFoldDB" id="A0A1B1RZZ8"/>
<dbReference type="STRING" id="1302659.I858_005675"/>
<reference evidence="2" key="1">
    <citation type="submission" date="2016-10" db="EMBL/GenBank/DDBJ databases">
        <authorList>
            <person name="See-Too W.S."/>
        </authorList>
    </citation>
    <scope>NUCLEOTIDE SEQUENCE</scope>
    <source>
        <strain evidence="2">L10.15</strain>
    </source>
</reference>
<keyword evidence="1" id="KW-0472">Membrane</keyword>
<protein>
    <submittedName>
        <fullName evidence="2">Uncharacterized protein</fullName>
    </submittedName>
</protein>
<name>A0A1B1RZZ8_9BACL</name>
<sequence length="84" mass="9652">MKRKNLVNGIILAFSVVLIRFIDVRIYDMNLIVTLLILVALIYSAMRVVDRFPSLDEPVSKRASFVVNTFVIIAIFLAFFVFKL</sequence>
<evidence type="ECO:0000313" key="2">
    <source>
        <dbReference type="EMBL" id="ANU26512.1"/>
    </source>
</evidence>
<gene>
    <name evidence="2" type="ORF">I858_005675</name>
</gene>
<keyword evidence="3" id="KW-1185">Reference proteome</keyword>
<accession>A0A1B1RZZ8</accession>
<dbReference type="OrthoDB" id="2429179at2"/>
<dbReference type="Proteomes" id="UP000053354">
    <property type="component" value="Chromosome"/>
</dbReference>
<keyword evidence="1" id="KW-0812">Transmembrane</keyword>
<proteinExistence type="predicted"/>